<dbReference type="CDD" id="cd05466">
    <property type="entry name" value="PBP2_LTTR_substrate"/>
    <property type="match status" value="1"/>
</dbReference>
<dbReference type="EMBL" id="DXEX01000012">
    <property type="protein sequence ID" value="HIX58190.1"/>
    <property type="molecule type" value="Genomic_DNA"/>
</dbReference>
<evidence type="ECO:0000256" key="4">
    <source>
        <dbReference type="ARBA" id="ARBA00023163"/>
    </source>
</evidence>
<gene>
    <name evidence="6" type="ORF">IAA45_00525</name>
</gene>
<dbReference type="InterPro" id="IPR005119">
    <property type="entry name" value="LysR_subst-bd"/>
</dbReference>
<dbReference type="PANTHER" id="PTHR30126:SF64">
    <property type="entry name" value="HTH-TYPE TRANSCRIPTIONAL REGULATOR CITR"/>
    <property type="match status" value="1"/>
</dbReference>
<dbReference type="PANTHER" id="PTHR30126">
    <property type="entry name" value="HTH-TYPE TRANSCRIPTIONAL REGULATOR"/>
    <property type="match status" value="1"/>
</dbReference>
<accession>A0A9D1WFC1</accession>
<evidence type="ECO:0000313" key="6">
    <source>
        <dbReference type="EMBL" id="HIX58190.1"/>
    </source>
</evidence>
<dbReference type="FunFam" id="1.10.10.10:FF:000001">
    <property type="entry name" value="LysR family transcriptional regulator"/>
    <property type="match status" value="1"/>
</dbReference>
<dbReference type="GO" id="GO:0003700">
    <property type="term" value="F:DNA-binding transcription factor activity"/>
    <property type="evidence" value="ECO:0007669"/>
    <property type="project" value="InterPro"/>
</dbReference>
<comment type="caution">
    <text evidence="6">The sequence shown here is derived from an EMBL/GenBank/DDBJ whole genome shotgun (WGS) entry which is preliminary data.</text>
</comment>
<protein>
    <submittedName>
        <fullName evidence="6">LysR family transcriptional regulator</fullName>
    </submittedName>
</protein>
<dbReference type="InterPro" id="IPR036388">
    <property type="entry name" value="WH-like_DNA-bd_sf"/>
</dbReference>
<dbReference type="PRINTS" id="PR00039">
    <property type="entry name" value="HTHLYSR"/>
</dbReference>
<dbReference type="SUPFAM" id="SSF53850">
    <property type="entry name" value="Periplasmic binding protein-like II"/>
    <property type="match status" value="1"/>
</dbReference>
<evidence type="ECO:0000256" key="2">
    <source>
        <dbReference type="ARBA" id="ARBA00023015"/>
    </source>
</evidence>
<dbReference type="Gene3D" id="1.10.10.10">
    <property type="entry name" value="Winged helix-like DNA-binding domain superfamily/Winged helix DNA-binding domain"/>
    <property type="match status" value="1"/>
</dbReference>
<evidence type="ECO:0000313" key="7">
    <source>
        <dbReference type="Proteomes" id="UP000886817"/>
    </source>
</evidence>
<keyword evidence="4" id="KW-0804">Transcription</keyword>
<organism evidence="6 7">
    <name type="scientific">Candidatus Blautia gallistercoris</name>
    <dbReference type="NCBI Taxonomy" id="2838490"/>
    <lineage>
        <taxon>Bacteria</taxon>
        <taxon>Bacillati</taxon>
        <taxon>Bacillota</taxon>
        <taxon>Clostridia</taxon>
        <taxon>Lachnospirales</taxon>
        <taxon>Lachnospiraceae</taxon>
        <taxon>Blautia</taxon>
    </lineage>
</organism>
<sequence length="291" mass="33132">MEQNLSLYHIFHIVAQKGNISQAARELYISQPAISKSIRRLEKNLNTTLFKRSSRGVSLTAEGELLYKYTEEAFLALQAGEICLAQRHALGISQLRIGVSTTLCKYILLPYLQRFIQTYPHVRISIDCQSTYQTLALLEENKIDIGLVGEFSAHDSFCFQPLQSIQDIFVSTQSYLEHLHQRTGNRNYIQTATFMMLDEKNITRQYVNGVFLEHGVELANILEVSSMDLLIEFARIGLGVACVIREFVEKELTEQELIQVPVSLEFPPRLIGFAYKKEDAGNPVIQNFLHA</sequence>
<dbReference type="Proteomes" id="UP000886817">
    <property type="component" value="Unassembled WGS sequence"/>
</dbReference>
<keyword evidence="3" id="KW-0238">DNA-binding</keyword>
<evidence type="ECO:0000259" key="5">
    <source>
        <dbReference type="PROSITE" id="PS50931"/>
    </source>
</evidence>
<dbReference type="GO" id="GO:0000976">
    <property type="term" value="F:transcription cis-regulatory region binding"/>
    <property type="evidence" value="ECO:0007669"/>
    <property type="project" value="TreeGrafter"/>
</dbReference>
<dbReference type="InterPro" id="IPR000847">
    <property type="entry name" value="LysR_HTH_N"/>
</dbReference>
<dbReference type="Pfam" id="PF00126">
    <property type="entry name" value="HTH_1"/>
    <property type="match status" value="1"/>
</dbReference>
<dbReference type="Gene3D" id="3.40.190.290">
    <property type="match status" value="1"/>
</dbReference>
<proteinExistence type="inferred from homology"/>
<feature type="domain" description="HTH lysR-type" evidence="5">
    <location>
        <begin position="1"/>
        <end position="60"/>
    </location>
</feature>
<reference evidence="6" key="1">
    <citation type="journal article" date="2021" name="PeerJ">
        <title>Extensive microbial diversity within the chicken gut microbiome revealed by metagenomics and culture.</title>
        <authorList>
            <person name="Gilroy R."/>
            <person name="Ravi A."/>
            <person name="Getino M."/>
            <person name="Pursley I."/>
            <person name="Horton D.L."/>
            <person name="Alikhan N.F."/>
            <person name="Baker D."/>
            <person name="Gharbi K."/>
            <person name="Hall N."/>
            <person name="Watson M."/>
            <person name="Adriaenssens E.M."/>
            <person name="Foster-Nyarko E."/>
            <person name="Jarju S."/>
            <person name="Secka A."/>
            <person name="Antonio M."/>
            <person name="Oren A."/>
            <person name="Chaudhuri R.R."/>
            <person name="La Ragione R."/>
            <person name="Hildebrand F."/>
            <person name="Pallen M.J."/>
        </authorList>
    </citation>
    <scope>NUCLEOTIDE SEQUENCE</scope>
    <source>
        <strain evidence="6">ChiSjej1B19-8411</strain>
    </source>
</reference>
<dbReference type="AlphaFoldDB" id="A0A9D1WFC1"/>
<evidence type="ECO:0000256" key="3">
    <source>
        <dbReference type="ARBA" id="ARBA00023125"/>
    </source>
</evidence>
<reference evidence="6" key="2">
    <citation type="submission" date="2021-04" db="EMBL/GenBank/DDBJ databases">
        <authorList>
            <person name="Gilroy R."/>
        </authorList>
    </citation>
    <scope>NUCLEOTIDE SEQUENCE</scope>
    <source>
        <strain evidence="6">ChiSjej1B19-8411</strain>
    </source>
</reference>
<dbReference type="PROSITE" id="PS50931">
    <property type="entry name" value="HTH_LYSR"/>
    <property type="match status" value="1"/>
</dbReference>
<dbReference type="SUPFAM" id="SSF46785">
    <property type="entry name" value="Winged helix' DNA-binding domain"/>
    <property type="match status" value="1"/>
</dbReference>
<keyword evidence="2" id="KW-0805">Transcription regulation</keyword>
<name>A0A9D1WFC1_9FIRM</name>
<dbReference type="InterPro" id="IPR036390">
    <property type="entry name" value="WH_DNA-bd_sf"/>
</dbReference>
<dbReference type="Pfam" id="PF03466">
    <property type="entry name" value="LysR_substrate"/>
    <property type="match status" value="1"/>
</dbReference>
<comment type="similarity">
    <text evidence="1">Belongs to the LysR transcriptional regulatory family.</text>
</comment>
<evidence type="ECO:0000256" key="1">
    <source>
        <dbReference type="ARBA" id="ARBA00009437"/>
    </source>
</evidence>